<evidence type="ECO:0008006" key="4">
    <source>
        <dbReference type="Google" id="ProtNLM"/>
    </source>
</evidence>
<protein>
    <recommendedName>
        <fullName evidence="4">RxLR-like protein</fullName>
    </recommendedName>
</protein>
<evidence type="ECO:0000256" key="2">
    <source>
        <dbReference type="SAM" id="SignalP"/>
    </source>
</evidence>
<dbReference type="AlphaFoldDB" id="A0A0F7SVV2"/>
<feature type="compositionally biased region" description="Low complexity" evidence="1">
    <location>
        <begin position="56"/>
        <end position="68"/>
    </location>
</feature>
<feature type="region of interest" description="Disordered" evidence="1">
    <location>
        <begin position="40"/>
        <end position="73"/>
    </location>
</feature>
<evidence type="ECO:0000256" key="1">
    <source>
        <dbReference type="SAM" id="MobiDB-lite"/>
    </source>
</evidence>
<proteinExistence type="predicted"/>
<dbReference type="EMBL" id="LN483166">
    <property type="protein sequence ID" value="CED84859.1"/>
    <property type="molecule type" value="Genomic_DNA"/>
</dbReference>
<feature type="chain" id="PRO_5002522192" description="RxLR-like protein" evidence="2">
    <location>
        <begin position="31"/>
        <end position="95"/>
    </location>
</feature>
<reference evidence="3" key="1">
    <citation type="submission" date="2014-08" db="EMBL/GenBank/DDBJ databases">
        <authorList>
            <person name="Sharma Rahul"/>
            <person name="Thines Marco"/>
        </authorList>
    </citation>
    <scope>NUCLEOTIDE SEQUENCE</scope>
</reference>
<evidence type="ECO:0000313" key="3">
    <source>
        <dbReference type="EMBL" id="CED84859.1"/>
    </source>
</evidence>
<sequence length="95" mass="10351">MAPILHSFNQNKRSVLSTLFLLTFLGSVATVAIPCPSASRSGAQLDSELSHGLGVGSNSSRVRSGSNRTGQESWEERVVEARRLARLKHGFLEER</sequence>
<keyword evidence="2" id="KW-0732">Signal</keyword>
<accession>A0A0F7SVV2</accession>
<feature type="signal peptide" evidence="2">
    <location>
        <begin position="1"/>
        <end position="30"/>
    </location>
</feature>
<organism evidence="3">
    <name type="scientific">Phaffia rhodozyma</name>
    <name type="common">Yeast</name>
    <name type="synonym">Xanthophyllomyces dendrorhous</name>
    <dbReference type="NCBI Taxonomy" id="264483"/>
    <lineage>
        <taxon>Eukaryota</taxon>
        <taxon>Fungi</taxon>
        <taxon>Dikarya</taxon>
        <taxon>Basidiomycota</taxon>
        <taxon>Agaricomycotina</taxon>
        <taxon>Tremellomycetes</taxon>
        <taxon>Cystofilobasidiales</taxon>
        <taxon>Mrakiaceae</taxon>
        <taxon>Phaffia</taxon>
    </lineage>
</organism>
<name>A0A0F7SVV2_PHARH</name>